<dbReference type="Proteomes" id="UP001575105">
    <property type="component" value="Unassembled WGS sequence"/>
</dbReference>
<dbReference type="Gene3D" id="1.10.620.20">
    <property type="entry name" value="Ribonucleotide Reductase, subunit A"/>
    <property type="match status" value="1"/>
</dbReference>
<protein>
    <submittedName>
        <fullName evidence="11">Acyl-ACP desaturase</fullName>
    </submittedName>
</protein>
<evidence type="ECO:0000256" key="9">
    <source>
        <dbReference type="ARBA" id="ARBA00023098"/>
    </source>
</evidence>
<sequence length="328" mass="36916">MNRYEAPSSESQREVLTGLTETVRKSLSLLIPPEKSWQPTDYLPDLTAPDWHEQLAEFREPAKGLSDEVLVVLVGDMVTEEALPSYSVSLNIIAQDFEGTSDAPWARWLRGWTAEENRHGDLLNAFLRLTGRVEMKSVELTVHHLLNNGFNPRVHPDLYAGLVYTAFQERATKISHNNVGKLAAAEGNVALGNICRRIAGDEARHEMFYTRMMSAVLEQDPAGGTITAGNMLRRIIAMYDGKDPDLFDHFSVVAQRLGVYTVRDYASIVRHLVDTWGIANLPLTGKAARAQTFLCQHAERVELQADRVAERIAQEPRIRFSWIHDRLA</sequence>
<dbReference type="PIRSF" id="PIRSF000346">
    <property type="entry name" value="Dlt9_acylACP_des"/>
    <property type="match status" value="1"/>
</dbReference>
<evidence type="ECO:0000256" key="2">
    <source>
        <dbReference type="ARBA" id="ARBA00008749"/>
    </source>
</evidence>
<dbReference type="PANTHER" id="PTHR31155">
    <property type="entry name" value="ACYL- ACYL-CARRIER-PROTEIN DESATURASE-RELATED"/>
    <property type="match status" value="1"/>
</dbReference>
<evidence type="ECO:0000256" key="10">
    <source>
        <dbReference type="ARBA" id="ARBA00023160"/>
    </source>
</evidence>
<dbReference type="Pfam" id="PF03405">
    <property type="entry name" value="FA_desaturase_2"/>
    <property type="match status" value="1"/>
</dbReference>
<dbReference type="PANTHER" id="PTHR31155:SF9">
    <property type="entry name" value="STEAROYL-[ACYL-CARRIER-PROTEIN] 9-DESATURASE 7, CHLOROPLASTIC"/>
    <property type="match status" value="1"/>
</dbReference>
<gene>
    <name evidence="11" type="ORF">ACERK3_15705</name>
</gene>
<comment type="similarity">
    <text evidence="2">Belongs to the fatty acid desaturase type 2 family.</text>
</comment>
<organism evidence="11 12">
    <name type="scientific">Natronomicrosphaera hydrolytica</name>
    <dbReference type="NCBI Taxonomy" id="3242702"/>
    <lineage>
        <taxon>Bacteria</taxon>
        <taxon>Pseudomonadati</taxon>
        <taxon>Planctomycetota</taxon>
        <taxon>Phycisphaerae</taxon>
        <taxon>Phycisphaerales</taxon>
        <taxon>Phycisphaeraceae</taxon>
        <taxon>Natronomicrosphaera</taxon>
    </lineage>
</organism>
<dbReference type="CDD" id="cd01050">
    <property type="entry name" value="Acyl_ACP_Desat"/>
    <property type="match status" value="1"/>
</dbReference>
<dbReference type="SUPFAM" id="SSF47240">
    <property type="entry name" value="Ferritin-like"/>
    <property type="match status" value="1"/>
</dbReference>
<keyword evidence="5" id="KW-0479">Metal-binding</keyword>
<keyword evidence="9" id="KW-0443">Lipid metabolism</keyword>
<evidence type="ECO:0000256" key="1">
    <source>
        <dbReference type="ARBA" id="ARBA00001954"/>
    </source>
</evidence>
<evidence type="ECO:0000256" key="3">
    <source>
        <dbReference type="ARBA" id="ARBA00011738"/>
    </source>
</evidence>
<dbReference type="InterPro" id="IPR005067">
    <property type="entry name" value="Fatty_acid_desaturase-2"/>
</dbReference>
<comment type="subunit">
    <text evidence="3">Homodimer.</text>
</comment>
<evidence type="ECO:0000313" key="12">
    <source>
        <dbReference type="Proteomes" id="UP001575105"/>
    </source>
</evidence>
<dbReference type="InterPro" id="IPR012348">
    <property type="entry name" value="RNR-like"/>
</dbReference>
<keyword evidence="10" id="KW-0275">Fatty acid biosynthesis</keyword>
<proteinExistence type="inferred from homology"/>
<dbReference type="InterPro" id="IPR009078">
    <property type="entry name" value="Ferritin-like_SF"/>
</dbReference>
<evidence type="ECO:0000256" key="5">
    <source>
        <dbReference type="ARBA" id="ARBA00022723"/>
    </source>
</evidence>
<evidence type="ECO:0000313" key="11">
    <source>
        <dbReference type="EMBL" id="MFA9479732.1"/>
    </source>
</evidence>
<evidence type="ECO:0000256" key="6">
    <source>
        <dbReference type="ARBA" id="ARBA00022832"/>
    </source>
</evidence>
<evidence type="ECO:0000256" key="7">
    <source>
        <dbReference type="ARBA" id="ARBA00023002"/>
    </source>
</evidence>
<name>A0ABV4U7Y9_9BACT</name>
<dbReference type="RefSeq" id="WP_425346655.1">
    <property type="nucleotide sequence ID" value="NZ_JBGUBD010000011.1"/>
</dbReference>
<evidence type="ECO:0000256" key="4">
    <source>
        <dbReference type="ARBA" id="ARBA00022516"/>
    </source>
</evidence>
<comment type="caution">
    <text evidence="11">The sequence shown here is derived from an EMBL/GenBank/DDBJ whole genome shotgun (WGS) entry which is preliminary data.</text>
</comment>
<accession>A0ABV4U7Y9</accession>
<reference evidence="11 12" key="1">
    <citation type="submission" date="2024-08" db="EMBL/GenBank/DDBJ databases">
        <title>Whole-genome sequencing of halo(alkali)philic microorganisms from hypersaline lakes.</title>
        <authorList>
            <person name="Sorokin D.Y."/>
            <person name="Merkel A.Y."/>
            <person name="Messina E."/>
            <person name="Yakimov M."/>
        </authorList>
    </citation>
    <scope>NUCLEOTIDE SEQUENCE [LARGE SCALE GENOMIC DNA]</scope>
    <source>
        <strain evidence="11 12">AB-hyl4</strain>
    </source>
</reference>
<keyword evidence="12" id="KW-1185">Reference proteome</keyword>
<keyword evidence="6" id="KW-0276">Fatty acid metabolism</keyword>
<keyword evidence="4" id="KW-0444">Lipid biosynthesis</keyword>
<evidence type="ECO:0000256" key="8">
    <source>
        <dbReference type="ARBA" id="ARBA00023004"/>
    </source>
</evidence>
<comment type="cofactor">
    <cofactor evidence="1">
        <name>Fe(2+)</name>
        <dbReference type="ChEBI" id="CHEBI:29033"/>
    </cofactor>
</comment>
<dbReference type="EMBL" id="JBGUBD010000011">
    <property type="protein sequence ID" value="MFA9479732.1"/>
    <property type="molecule type" value="Genomic_DNA"/>
</dbReference>
<keyword evidence="7" id="KW-0560">Oxidoreductase</keyword>
<keyword evidence="8" id="KW-0408">Iron</keyword>